<feature type="region of interest" description="Disordered" evidence="5">
    <location>
        <begin position="328"/>
        <end position="371"/>
    </location>
</feature>
<feature type="domain" description="ABC transporter" evidence="6">
    <location>
        <begin position="2"/>
        <end position="227"/>
    </location>
</feature>
<gene>
    <name evidence="7" type="ORF">WKI68_15485</name>
</gene>
<dbReference type="SMART" id="SM00382">
    <property type="entry name" value="AAA"/>
    <property type="match status" value="1"/>
</dbReference>
<evidence type="ECO:0000256" key="5">
    <source>
        <dbReference type="SAM" id="MobiDB-lite"/>
    </source>
</evidence>
<dbReference type="Pfam" id="PF00005">
    <property type="entry name" value="ABC_tran"/>
    <property type="match status" value="1"/>
</dbReference>
<dbReference type="PROSITE" id="PS50893">
    <property type="entry name" value="ABC_TRANSPORTER_2"/>
    <property type="match status" value="1"/>
</dbReference>
<evidence type="ECO:0000256" key="2">
    <source>
        <dbReference type="ARBA" id="ARBA00022448"/>
    </source>
</evidence>
<evidence type="ECO:0000256" key="1">
    <source>
        <dbReference type="ARBA" id="ARBA00005417"/>
    </source>
</evidence>
<dbReference type="EMBL" id="JBBKAM010000002">
    <property type="protein sequence ID" value="MEJ8642435.1"/>
    <property type="molecule type" value="Genomic_DNA"/>
</dbReference>
<evidence type="ECO:0000313" key="7">
    <source>
        <dbReference type="EMBL" id="MEJ8642435.1"/>
    </source>
</evidence>
<evidence type="ECO:0000259" key="6">
    <source>
        <dbReference type="PROSITE" id="PS50893"/>
    </source>
</evidence>
<keyword evidence="4 7" id="KW-0067">ATP-binding</keyword>
<dbReference type="SUPFAM" id="SSF52540">
    <property type="entry name" value="P-loop containing nucleoside triphosphate hydrolases"/>
    <property type="match status" value="1"/>
</dbReference>
<evidence type="ECO:0000313" key="8">
    <source>
        <dbReference type="Proteomes" id="UP001382904"/>
    </source>
</evidence>
<evidence type="ECO:0000256" key="3">
    <source>
        <dbReference type="ARBA" id="ARBA00022741"/>
    </source>
</evidence>
<evidence type="ECO:0000256" key="4">
    <source>
        <dbReference type="ARBA" id="ARBA00022840"/>
    </source>
</evidence>
<keyword evidence="2" id="KW-0813">Transport</keyword>
<proteinExistence type="inferred from homology"/>
<reference evidence="7 8" key="1">
    <citation type="submission" date="2024-03" db="EMBL/GenBank/DDBJ databases">
        <title>Novel Streptomyces species of biotechnological and ecological value are a feature of Machair soil.</title>
        <authorList>
            <person name="Prole J.R."/>
            <person name="Goodfellow M."/>
            <person name="Allenby N."/>
            <person name="Ward A.C."/>
        </authorList>
    </citation>
    <scope>NUCLEOTIDE SEQUENCE [LARGE SCALE GENOMIC DNA]</scope>
    <source>
        <strain evidence="7 8">MS1.HAVA.3</strain>
    </source>
</reference>
<dbReference type="PANTHER" id="PTHR43335">
    <property type="entry name" value="ABC TRANSPORTER, ATP-BINDING PROTEIN"/>
    <property type="match status" value="1"/>
</dbReference>
<comment type="caution">
    <text evidence="7">The sequence shown here is derived from an EMBL/GenBank/DDBJ whole genome shotgun (WGS) entry which is preliminary data.</text>
</comment>
<dbReference type="PANTHER" id="PTHR43335:SF4">
    <property type="entry name" value="ABC TRANSPORTER, ATP-BINDING PROTEIN"/>
    <property type="match status" value="1"/>
</dbReference>
<dbReference type="Proteomes" id="UP001382904">
    <property type="component" value="Unassembled WGS sequence"/>
</dbReference>
<sequence>MIEAVGLTKRYGAKTAVDQLSFQVKPGHVTGFLGPNGSGKSTTMRMILGLDRPTSGHVTINGLPFRELPNAQRHVGALIDAKAVHGGRRARTHLLSIAQLSGIPEKRVDEVLAVVGLQDAARQRTKGFSLGMGQRLGIATALLGDPQVLLFDEPVNGLDPEGILWVRNLMRRLAAEGRTVFVSSHLMSEMALTADQLIVIGRGRLLADMGTQEFIAHNSAGFARVRAADNDPDGRDTLGTTLTAAGARVLQEPDGALRVTGLELPRISDLAHGAGVRLWELSPHRASLEEAYMRMTQSAVEYTSTDDPRAELWEPEPLALPAWEDAPATPEVPQAGFFAPPPPGAGGRPFLMPSNPGELAGATQNDPEEAR</sequence>
<keyword evidence="3" id="KW-0547">Nucleotide-binding</keyword>
<dbReference type="InterPro" id="IPR003593">
    <property type="entry name" value="AAA+_ATPase"/>
</dbReference>
<accession>A0ABU8U3H8</accession>
<protein>
    <submittedName>
        <fullName evidence="7">ABC transporter ATP-binding protein</fullName>
    </submittedName>
</protein>
<dbReference type="InterPro" id="IPR027417">
    <property type="entry name" value="P-loop_NTPase"/>
</dbReference>
<dbReference type="InterPro" id="IPR003439">
    <property type="entry name" value="ABC_transporter-like_ATP-bd"/>
</dbReference>
<dbReference type="GO" id="GO:0005524">
    <property type="term" value="F:ATP binding"/>
    <property type="evidence" value="ECO:0007669"/>
    <property type="project" value="UniProtKB-KW"/>
</dbReference>
<keyword evidence="8" id="KW-1185">Reference proteome</keyword>
<name>A0ABU8U3H8_9ACTN</name>
<organism evidence="7 8">
    <name type="scientific">Streptomyces caledonius</name>
    <dbReference type="NCBI Taxonomy" id="3134107"/>
    <lineage>
        <taxon>Bacteria</taxon>
        <taxon>Bacillati</taxon>
        <taxon>Actinomycetota</taxon>
        <taxon>Actinomycetes</taxon>
        <taxon>Kitasatosporales</taxon>
        <taxon>Streptomycetaceae</taxon>
        <taxon>Streptomyces</taxon>
    </lineage>
</organism>
<comment type="similarity">
    <text evidence="1">Belongs to the ABC transporter superfamily.</text>
</comment>
<dbReference type="CDD" id="cd03268">
    <property type="entry name" value="ABC_BcrA_bacitracin_resist"/>
    <property type="match status" value="1"/>
</dbReference>
<dbReference type="Gene3D" id="3.40.50.300">
    <property type="entry name" value="P-loop containing nucleotide triphosphate hydrolases"/>
    <property type="match status" value="1"/>
</dbReference>